<evidence type="ECO:0000256" key="1">
    <source>
        <dbReference type="SAM" id="MobiDB-lite"/>
    </source>
</evidence>
<gene>
    <name evidence="4" type="ORF">PSHT_05245</name>
</gene>
<dbReference type="Pfam" id="PF10551">
    <property type="entry name" value="MULE"/>
    <property type="match status" value="2"/>
</dbReference>
<reference evidence="5" key="3">
    <citation type="journal article" date="2018" name="Mol. Plant Microbe Interact.">
        <title>Genome sequence resources for the wheat stripe rust pathogen (Puccinia striiformis f. sp. tritici) and the barley stripe rust pathogen (Puccinia striiformis f. sp. hordei).</title>
        <authorList>
            <person name="Xia C."/>
            <person name="Wang M."/>
            <person name="Yin C."/>
            <person name="Cornejo O.E."/>
            <person name="Hulbert S.H."/>
            <person name="Chen X."/>
        </authorList>
    </citation>
    <scope>NUCLEOTIDE SEQUENCE [LARGE SCALE GENOMIC DNA]</scope>
    <source>
        <strain evidence="5">93TX-2</strain>
    </source>
</reference>
<sequence>MQTSHAGWLLSALACTTSILPNNQLPTLLSYATGPTKPAHPPWSTIVDSSLVLTYLDDHQPSRPPPHQSPRRNQSHRAEKDNYECWCGNSKKGKTETRPLQTLQHILTPSTLPDDTKGTINNSGVTVSPAVWKQLQNLLAMYPGPSPSTTSNLDQSYPSENPFDSSNPIKDEDTNDNSDSDSGSNSKGFLPDDILESLNVTGYRDGHQKKAACSVDQDLKSVETIDSASDLPTLITDPQSYDFTTGEPMEPPPVTRFLTKDDLLRFCQLWAKTHGYAVCKSHSAAEKNVYIRCDRGGIYEGKKTNQSGRKTASSKTDCPFKLKGSIPTSKKITNKTWTLEVQEGTHNHDPSPGASSHAAHRKLQPDQVLELWRLFKSNIKPAQMLLQLRTSDDQTLATNKTITNMLQKFRREDLDGKTPIEALVYVPKETNWSWEVKVNDSGQIQNLFFAHPGSIHLARINHHVALLDATYKTNRYKIPLLHVIGQAASNRLFSIAFCFLTYEDDVNYLWAVQVLKKLIWKPNRIPKVFITDRDAALQNALADVFPDSQANLCTWHINKNITTNCRKYFPSIEPPAKSGTKRKAAKKSVDGKLEKDKPVDPWKQFMGLWNWVTYAKTHTVVALAPAVKEKNTKGRPNSKKQAAKSTKRLPLAFEVAEADFKKAESSKKRAAKSSAPHKSKRSKKTKDDEVLSHTDLTDEESDVEGSVDYELKDKSDGNESENEENNESENEENNESENEQNNENTNKQENEEAKKNKNIKEEENKKIQEDSNKNKEDDDNKTLSNGEKVEYLCQIPDHLHPFIRQVFNPIGDSNCGFVCGQSPRLRRRWLFRVRQEMVKEIVGNKETVHEIQGGEQELKRIVEGLQVKARKPRSILQVAQQNGTRPSPCERLYKTGRPHESSNTAPLYLIHVNGNHWVLATVEAIDSVKPIPPAVSATKSTLKTRKAGRLIKKGLSTANTNQMDPALVNTNLMDPALILRLDPALVLTSVNFPAKLSPSHIDKSTPATPPKLEISKSVSAAQLINDAEPVTEETIDQVAEEMNDQVLEAQPVAEQTLDQVIIPPPPEQSFASPDECLASIQSWSKIYGFAIAKRSSYQVNKEGRIMYQCDKSGHYRPHCPNKQETAEDEETKGPDPKPQEDTTQKPKNGLPNTSTSPKQKVKMPPKNTNKTRKTNCPFRATATHNSSTNMWDLEIRNPEHNHGPSDHPTAHLIHQRFTPAQKKEVTKWAEAGVMPLKVKNGMMQDTTTPLYANLRSFHNLNYRERQKNRRGEFPMATMVDCLKAKGFYYKIKSTLNNNTGINHLNSVFFSLPESLALAKNHPSCLLIDATYKTNRYKMLLLHITGVNATDKSFTVAFCFINTEKDIDFTWELEQLALVLQPHSPSVILTDKEQALMSAIEGRGRPRKDDAAKIEPTNTVGAKRKQGPGAPKGKKKAKPPLSETESESSIDLDSLVLPEIPLGIVTRSGRVPPQIKAMKGNMKNDPKKLDFKTKDDTLKNDPTKVNATAK</sequence>
<feature type="region of interest" description="Disordered" evidence="1">
    <location>
        <begin position="627"/>
        <end position="647"/>
    </location>
</feature>
<feature type="region of interest" description="Disordered" evidence="1">
    <location>
        <begin position="143"/>
        <end position="192"/>
    </location>
</feature>
<proteinExistence type="predicted"/>
<feature type="compositionally biased region" description="Basic residues" evidence="1">
    <location>
        <begin position="1159"/>
        <end position="1173"/>
    </location>
</feature>
<dbReference type="PANTHER" id="PTHR47718:SF3">
    <property type="entry name" value="PROTEIN FAR1-RELATED SEQUENCE 5-LIKE"/>
    <property type="match status" value="1"/>
</dbReference>
<evidence type="ECO:0000259" key="3">
    <source>
        <dbReference type="Pfam" id="PF10551"/>
    </source>
</evidence>
<feature type="region of interest" description="Disordered" evidence="1">
    <location>
        <begin position="1465"/>
        <end position="1509"/>
    </location>
</feature>
<feature type="compositionally biased region" description="Basic and acidic residues" evidence="1">
    <location>
        <begin position="1401"/>
        <end position="1412"/>
    </location>
</feature>
<feature type="compositionally biased region" description="Basic and acidic residues" evidence="1">
    <location>
        <begin position="746"/>
        <end position="781"/>
    </location>
</feature>
<feature type="compositionally biased region" description="Basic and acidic residues" evidence="1">
    <location>
        <begin position="1131"/>
        <end position="1144"/>
    </location>
</feature>
<comment type="caution">
    <text evidence="4">The sequence shown here is derived from an EMBL/GenBank/DDBJ whole genome shotgun (WGS) entry which is preliminary data.</text>
</comment>
<feature type="region of interest" description="Disordered" evidence="1">
    <location>
        <begin position="1400"/>
        <end position="1451"/>
    </location>
</feature>
<dbReference type="VEuPathDB" id="FungiDB:PSHT_05245"/>
<dbReference type="PANTHER" id="PTHR47718">
    <property type="entry name" value="OS01G0519700 PROTEIN"/>
    <property type="match status" value="1"/>
</dbReference>
<feature type="chain" id="PRO_5015654122" description="MULE transposase domain-containing protein" evidence="2">
    <location>
        <begin position="19"/>
        <end position="1509"/>
    </location>
</feature>
<feature type="domain" description="MULE transposase" evidence="3">
    <location>
        <begin position="465"/>
        <end position="560"/>
    </location>
</feature>
<reference evidence="5" key="2">
    <citation type="journal article" date="2018" name="BMC Genomics">
        <title>Genomic insights into host adaptation between the wheat stripe rust pathogen (Puccinia striiformis f. sp. tritici) and the barley stripe rust pathogen (Puccinia striiformis f. sp. hordei).</title>
        <authorList>
            <person name="Xia C."/>
            <person name="Wang M."/>
            <person name="Yin C."/>
            <person name="Cornejo O.E."/>
            <person name="Hulbert S.H."/>
            <person name="Chen X."/>
        </authorList>
    </citation>
    <scope>NUCLEOTIDE SEQUENCE [LARGE SCALE GENOMIC DNA]</scope>
    <source>
        <strain evidence="5">93TX-2</strain>
    </source>
</reference>
<feature type="signal peptide" evidence="2">
    <location>
        <begin position="1"/>
        <end position="18"/>
    </location>
</feature>
<feature type="compositionally biased region" description="Basic residues" evidence="1">
    <location>
        <begin position="668"/>
        <end position="684"/>
    </location>
</feature>
<dbReference type="OrthoDB" id="1880067at2759"/>
<organism evidence="4 5">
    <name type="scientific">Puccinia striiformis</name>
    <dbReference type="NCBI Taxonomy" id="27350"/>
    <lineage>
        <taxon>Eukaryota</taxon>
        <taxon>Fungi</taxon>
        <taxon>Dikarya</taxon>
        <taxon>Basidiomycota</taxon>
        <taxon>Pucciniomycotina</taxon>
        <taxon>Pucciniomycetes</taxon>
        <taxon>Pucciniales</taxon>
        <taxon>Pucciniaceae</taxon>
        <taxon>Puccinia</taxon>
    </lineage>
</organism>
<feature type="compositionally biased region" description="Acidic residues" evidence="1">
    <location>
        <begin position="697"/>
        <end position="707"/>
    </location>
</feature>
<feature type="region of interest" description="Disordered" evidence="1">
    <location>
        <begin position="660"/>
        <end position="783"/>
    </location>
</feature>
<keyword evidence="5" id="KW-1185">Reference proteome</keyword>
<name>A0A2S4WAX7_9BASI</name>
<reference evidence="4 5" key="1">
    <citation type="submission" date="2017-12" db="EMBL/GenBank/DDBJ databases">
        <title>Gene loss provides genomic basis for host adaptation in cereal stripe rust fungi.</title>
        <authorList>
            <person name="Xia C."/>
        </authorList>
    </citation>
    <scope>NUCLEOTIDE SEQUENCE [LARGE SCALE GENOMIC DNA]</scope>
    <source>
        <strain evidence="4 5">93TX-2</strain>
    </source>
</reference>
<protein>
    <recommendedName>
        <fullName evidence="3">MULE transposase domain-containing protein</fullName>
    </recommendedName>
</protein>
<dbReference type="Proteomes" id="UP000238274">
    <property type="component" value="Unassembled WGS sequence"/>
</dbReference>
<feature type="region of interest" description="Disordered" evidence="1">
    <location>
        <begin position="56"/>
        <end position="124"/>
    </location>
</feature>
<feature type="compositionally biased region" description="Polar residues" evidence="1">
    <location>
        <begin position="98"/>
        <end position="124"/>
    </location>
</feature>
<accession>A0A2S4WAX7</accession>
<dbReference type="VEuPathDB" id="FungiDB:PSTT_16586"/>
<feature type="region of interest" description="Disordered" evidence="1">
    <location>
        <begin position="1111"/>
        <end position="1174"/>
    </location>
</feature>
<feature type="compositionally biased region" description="Acidic residues" evidence="1">
    <location>
        <begin position="718"/>
        <end position="740"/>
    </location>
</feature>
<dbReference type="InterPro" id="IPR018289">
    <property type="entry name" value="MULE_transposase_dom"/>
</dbReference>
<feature type="compositionally biased region" description="Basic residues" evidence="1">
    <location>
        <begin position="1421"/>
        <end position="1437"/>
    </location>
</feature>
<keyword evidence="2" id="KW-0732">Signal</keyword>
<dbReference type="VEuPathDB" id="FungiDB:PSTT_16587"/>
<feature type="compositionally biased region" description="Basic and acidic residues" evidence="1">
    <location>
        <begin position="1481"/>
        <end position="1501"/>
    </location>
</feature>
<feature type="compositionally biased region" description="Basic residues" evidence="1">
    <location>
        <begin position="636"/>
        <end position="647"/>
    </location>
</feature>
<evidence type="ECO:0000313" key="5">
    <source>
        <dbReference type="Proteomes" id="UP000238274"/>
    </source>
</evidence>
<feature type="compositionally biased region" description="Basic and acidic residues" evidence="1">
    <location>
        <begin position="685"/>
        <end position="696"/>
    </location>
</feature>
<feature type="domain" description="MULE transposase" evidence="3">
    <location>
        <begin position="1325"/>
        <end position="1400"/>
    </location>
</feature>
<evidence type="ECO:0000313" key="4">
    <source>
        <dbReference type="EMBL" id="POW18926.1"/>
    </source>
</evidence>
<feature type="compositionally biased region" description="Polar residues" evidence="1">
    <location>
        <begin position="147"/>
        <end position="168"/>
    </location>
</feature>
<dbReference type="EMBL" id="PKSM01000057">
    <property type="protein sequence ID" value="POW18926.1"/>
    <property type="molecule type" value="Genomic_DNA"/>
</dbReference>
<evidence type="ECO:0000256" key="2">
    <source>
        <dbReference type="SAM" id="SignalP"/>
    </source>
</evidence>
<feature type="region of interest" description="Disordered" evidence="1">
    <location>
        <begin position="575"/>
        <end position="594"/>
    </location>
</feature>